<feature type="transmembrane region" description="Helical" evidence="7">
    <location>
        <begin position="12"/>
        <end position="33"/>
    </location>
</feature>
<dbReference type="AlphaFoldDB" id="A0A923KX88"/>
<feature type="transmembrane region" description="Helical" evidence="7">
    <location>
        <begin position="45"/>
        <end position="63"/>
    </location>
</feature>
<feature type="transmembrane region" description="Helical" evidence="7">
    <location>
        <begin position="302"/>
        <end position="323"/>
    </location>
</feature>
<keyword evidence="5 7" id="KW-1133">Transmembrane helix</keyword>
<accession>A0A923KX88</accession>
<dbReference type="PANTHER" id="PTHR23514:SF3">
    <property type="entry name" value="BYPASS OF STOP CODON PROTEIN 6"/>
    <property type="match status" value="1"/>
</dbReference>
<feature type="transmembrane region" description="Helical" evidence="7">
    <location>
        <begin position="70"/>
        <end position="92"/>
    </location>
</feature>
<dbReference type="Gene3D" id="1.20.1250.20">
    <property type="entry name" value="MFS general substrate transporter like domains"/>
    <property type="match status" value="2"/>
</dbReference>
<dbReference type="Proteomes" id="UP000659630">
    <property type="component" value="Unassembled WGS sequence"/>
</dbReference>
<dbReference type="GO" id="GO:0022857">
    <property type="term" value="F:transmembrane transporter activity"/>
    <property type="evidence" value="ECO:0007669"/>
    <property type="project" value="InterPro"/>
</dbReference>
<evidence type="ECO:0000313" key="9">
    <source>
        <dbReference type="Proteomes" id="UP000659630"/>
    </source>
</evidence>
<dbReference type="InterPro" id="IPR051788">
    <property type="entry name" value="MFS_Transporter"/>
</dbReference>
<evidence type="ECO:0000313" key="8">
    <source>
        <dbReference type="EMBL" id="MBC5580224.1"/>
    </source>
</evidence>
<dbReference type="GO" id="GO:0005886">
    <property type="term" value="C:plasma membrane"/>
    <property type="evidence" value="ECO:0007669"/>
    <property type="project" value="UniProtKB-SubCell"/>
</dbReference>
<protein>
    <submittedName>
        <fullName evidence="8">MFS transporter</fullName>
    </submittedName>
</protein>
<comment type="similarity">
    <text evidence="2">Belongs to the major facilitator superfamily.</text>
</comment>
<feature type="transmembrane region" description="Helical" evidence="7">
    <location>
        <begin position="374"/>
        <end position="392"/>
    </location>
</feature>
<keyword evidence="6 7" id="KW-0472">Membrane</keyword>
<dbReference type="Pfam" id="PF07690">
    <property type="entry name" value="MFS_1"/>
    <property type="match status" value="1"/>
</dbReference>
<reference evidence="8" key="1">
    <citation type="submission" date="2020-08" db="EMBL/GenBank/DDBJ databases">
        <title>Genome public.</title>
        <authorList>
            <person name="Liu C."/>
            <person name="Sun Q."/>
        </authorList>
    </citation>
    <scope>NUCLEOTIDE SEQUENCE</scope>
    <source>
        <strain evidence="8">BX8</strain>
    </source>
</reference>
<feature type="transmembrane region" description="Helical" evidence="7">
    <location>
        <begin position="210"/>
        <end position="229"/>
    </location>
</feature>
<name>A0A923KX88_9FIRM</name>
<organism evidence="8 9">
    <name type="scientific">Anaerofilum hominis</name>
    <dbReference type="NCBI Taxonomy" id="2763016"/>
    <lineage>
        <taxon>Bacteria</taxon>
        <taxon>Bacillati</taxon>
        <taxon>Bacillota</taxon>
        <taxon>Clostridia</taxon>
        <taxon>Eubacteriales</taxon>
        <taxon>Oscillospiraceae</taxon>
        <taxon>Anaerofilum</taxon>
    </lineage>
</organism>
<feature type="transmembrane region" description="Helical" evidence="7">
    <location>
        <begin position="335"/>
        <end position="354"/>
    </location>
</feature>
<evidence type="ECO:0000256" key="5">
    <source>
        <dbReference type="ARBA" id="ARBA00022989"/>
    </source>
</evidence>
<evidence type="ECO:0000256" key="2">
    <source>
        <dbReference type="ARBA" id="ARBA00008335"/>
    </source>
</evidence>
<dbReference type="SUPFAM" id="SSF103473">
    <property type="entry name" value="MFS general substrate transporter"/>
    <property type="match status" value="1"/>
</dbReference>
<proteinExistence type="inferred from homology"/>
<gene>
    <name evidence="8" type="ORF">H8S23_01755</name>
</gene>
<dbReference type="InterPro" id="IPR036259">
    <property type="entry name" value="MFS_trans_sf"/>
</dbReference>
<evidence type="ECO:0000256" key="1">
    <source>
        <dbReference type="ARBA" id="ARBA00004651"/>
    </source>
</evidence>
<evidence type="ECO:0000256" key="7">
    <source>
        <dbReference type="SAM" id="Phobius"/>
    </source>
</evidence>
<comment type="caution">
    <text evidence="8">The sequence shown here is derived from an EMBL/GenBank/DDBJ whole genome shotgun (WGS) entry which is preliminary data.</text>
</comment>
<keyword evidence="3" id="KW-0813">Transport</keyword>
<keyword evidence="4 7" id="KW-0812">Transmembrane</keyword>
<dbReference type="RefSeq" id="WP_186886590.1">
    <property type="nucleotide sequence ID" value="NZ_JACONZ010000001.1"/>
</dbReference>
<feature type="transmembrane region" description="Helical" evidence="7">
    <location>
        <begin position="249"/>
        <end position="266"/>
    </location>
</feature>
<evidence type="ECO:0000256" key="4">
    <source>
        <dbReference type="ARBA" id="ARBA00022692"/>
    </source>
</evidence>
<feature type="transmembrane region" description="Helical" evidence="7">
    <location>
        <begin position="104"/>
        <end position="126"/>
    </location>
</feature>
<evidence type="ECO:0000256" key="6">
    <source>
        <dbReference type="ARBA" id="ARBA00023136"/>
    </source>
</evidence>
<sequence>MTAVNYRPTLRACYLGYVTQAVVNNLAPLLFVLFQTDFSIPLEKIGQLILLNFGTQLLVDLASVKLVDRLGYRFCACAAHLVSAAGLALLGVLPRLLPDPYLGLVIPVMVCAVGGGLIEVLISPIVEALPGDAKASAMSLLHAFYCWGQVLVVLLSTLFLRVWPACWPLLTALWGLLPFYNFFRFLKVPLAPVIAGGTAMSLRELFSRRVFWLALLMMMCAGSSELAMSQWSSLFAERGLGVPKMLGDLLGPCLFALLMGAGRTLYGIFGERLPLKKLMAASSLFCVCCYLVTVFAPHPVVSLLGCAACGLSVSLLWPGTFSLSSAALPLGGTAMFSLLALAGDLGGAVGPWLAGLVSGRFAAAGAEQAGLRGGLLAVTVFPLLMLAGVLVFHREQKQ</sequence>
<comment type="subcellular location">
    <subcellularLocation>
        <location evidence="1">Cell membrane</location>
        <topology evidence="1">Multi-pass membrane protein</topology>
    </subcellularLocation>
</comment>
<dbReference type="PANTHER" id="PTHR23514">
    <property type="entry name" value="BYPASS OF STOP CODON PROTEIN 6"/>
    <property type="match status" value="1"/>
</dbReference>
<keyword evidence="9" id="KW-1185">Reference proteome</keyword>
<dbReference type="EMBL" id="JACONZ010000001">
    <property type="protein sequence ID" value="MBC5580224.1"/>
    <property type="molecule type" value="Genomic_DNA"/>
</dbReference>
<evidence type="ECO:0000256" key="3">
    <source>
        <dbReference type="ARBA" id="ARBA00022448"/>
    </source>
</evidence>
<feature type="transmembrane region" description="Helical" evidence="7">
    <location>
        <begin position="138"/>
        <end position="159"/>
    </location>
</feature>
<dbReference type="InterPro" id="IPR011701">
    <property type="entry name" value="MFS"/>
</dbReference>
<feature type="transmembrane region" description="Helical" evidence="7">
    <location>
        <begin position="278"/>
        <end position="296"/>
    </location>
</feature>